<sequence>MSRQTPNTIEELRSAYLKRTGELTDQKQAVQKLKAFWEDFLTQASRISAQTEDDLLFSMGQLEGDDLARLKGVLADVVDARVETRNLIMREIEEAQEEETRLHKRIEELDEEYAYERKRLQMLYEGQKE</sequence>
<evidence type="ECO:0000256" key="1">
    <source>
        <dbReference type="SAM" id="Coils"/>
    </source>
</evidence>
<evidence type="ECO:0000313" key="2">
    <source>
        <dbReference type="EMBL" id="MBF4807935.1"/>
    </source>
</evidence>
<gene>
    <name evidence="2" type="ORF">HXK26_04495</name>
</gene>
<proteinExistence type="predicted"/>
<dbReference type="Proteomes" id="UP000698335">
    <property type="component" value="Unassembled WGS sequence"/>
</dbReference>
<name>A0A930YPW1_9ACTN</name>
<evidence type="ECO:0008006" key="4">
    <source>
        <dbReference type="Google" id="ProtNLM"/>
    </source>
</evidence>
<accession>A0A930YPW1</accession>
<feature type="coiled-coil region" evidence="1">
    <location>
        <begin position="85"/>
        <end position="112"/>
    </location>
</feature>
<keyword evidence="1" id="KW-0175">Coiled coil</keyword>
<protein>
    <recommendedName>
        <fullName evidence="4">Flagellar FliJ protein</fullName>
    </recommendedName>
</protein>
<organism evidence="2 3">
    <name type="scientific">Lancefieldella rimae</name>
    <dbReference type="NCBI Taxonomy" id="1383"/>
    <lineage>
        <taxon>Bacteria</taxon>
        <taxon>Bacillati</taxon>
        <taxon>Actinomycetota</taxon>
        <taxon>Coriobacteriia</taxon>
        <taxon>Coriobacteriales</taxon>
        <taxon>Atopobiaceae</taxon>
        <taxon>Lancefieldella</taxon>
    </lineage>
</organism>
<dbReference type="AlphaFoldDB" id="A0A930YPW1"/>
<dbReference type="EMBL" id="JABZGW010000173">
    <property type="protein sequence ID" value="MBF4807935.1"/>
    <property type="molecule type" value="Genomic_DNA"/>
</dbReference>
<comment type="caution">
    <text evidence="2">The sequence shown here is derived from an EMBL/GenBank/DDBJ whole genome shotgun (WGS) entry which is preliminary data.</text>
</comment>
<reference evidence="2" key="1">
    <citation type="submission" date="2020-04" db="EMBL/GenBank/DDBJ databases">
        <title>Deep metagenomics examines the oral microbiome during advanced dental caries in children, revealing novel taxa and co-occurrences with host molecules.</title>
        <authorList>
            <person name="Baker J.L."/>
            <person name="Morton J.T."/>
            <person name="Dinis M."/>
            <person name="Alvarez R."/>
            <person name="Tran N.C."/>
            <person name="Knight R."/>
            <person name="Edlund A."/>
        </authorList>
    </citation>
    <scope>NUCLEOTIDE SEQUENCE</scope>
    <source>
        <strain evidence="2">JCVI_38_bin.5</strain>
    </source>
</reference>
<evidence type="ECO:0000313" key="3">
    <source>
        <dbReference type="Proteomes" id="UP000698335"/>
    </source>
</evidence>